<dbReference type="WBParaSite" id="NBR_0001359701-mRNA-1">
    <property type="protein sequence ID" value="NBR_0001359701-mRNA-1"/>
    <property type="gene ID" value="NBR_0001359701"/>
</dbReference>
<dbReference type="Proteomes" id="UP000271162">
    <property type="component" value="Unassembled WGS sequence"/>
</dbReference>
<evidence type="ECO:0000256" key="4">
    <source>
        <dbReference type="ARBA" id="ARBA00022618"/>
    </source>
</evidence>
<evidence type="ECO:0000313" key="10">
    <source>
        <dbReference type="EMBL" id="VDL77187.1"/>
    </source>
</evidence>
<dbReference type="GO" id="GO:0000444">
    <property type="term" value="C:MIS12/MIND type complex"/>
    <property type="evidence" value="ECO:0007669"/>
    <property type="project" value="InterPro"/>
</dbReference>
<name>A0A0N4YAZ4_NIPBR</name>
<evidence type="ECO:0000256" key="8">
    <source>
        <dbReference type="ARBA" id="ARBA00023306"/>
    </source>
</evidence>
<gene>
    <name evidence="10" type="ORF">NBR_LOCUS13598</name>
</gene>
<reference evidence="10 11" key="2">
    <citation type="submission" date="2018-11" db="EMBL/GenBank/DDBJ databases">
        <authorList>
            <consortium name="Pathogen Informatics"/>
        </authorList>
    </citation>
    <scope>NUCLEOTIDE SEQUENCE [LARGE SCALE GENOMIC DNA]</scope>
</reference>
<keyword evidence="7" id="KW-0539">Nucleus</keyword>
<evidence type="ECO:0000313" key="12">
    <source>
        <dbReference type="WBParaSite" id="NBR_0001359701-mRNA-1"/>
    </source>
</evidence>
<reference evidence="12" key="1">
    <citation type="submission" date="2017-02" db="UniProtKB">
        <authorList>
            <consortium name="WormBaseParasite"/>
        </authorList>
    </citation>
    <scope>IDENTIFICATION</scope>
</reference>
<accession>A0A0N4YAZ4</accession>
<dbReference type="GO" id="GO:0051301">
    <property type="term" value="P:cell division"/>
    <property type="evidence" value="ECO:0007669"/>
    <property type="project" value="UniProtKB-KW"/>
</dbReference>
<keyword evidence="5" id="KW-0498">Mitosis</keyword>
<keyword evidence="4" id="KW-0132">Cell division</keyword>
<keyword evidence="6" id="KW-0995">Kinetochore</keyword>
<dbReference type="AlphaFoldDB" id="A0A0N4YAZ4"/>
<keyword evidence="11" id="KW-1185">Reference proteome</keyword>
<evidence type="ECO:0000256" key="5">
    <source>
        <dbReference type="ARBA" id="ARBA00022776"/>
    </source>
</evidence>
<evidence type="ECO:0000256" key="3">
    <source>
        <dbReference type="ARBA" id="ARBA00022454"/>
    </source>
</evidence>
<dbReference type="InterPro" id="IPR007128">
    <property type="entry name" value="PMF1/Nnf1"/>
</dbReference>
<evidence type="ECO:0000256" key="7">
    <source>
        <dbReference type="ARBA" id="ARBA00023242"/>
    </source>
</evidence>
<proteinExistence type="predicted"/>
<keyword evidence="3" id="KW-0158">Chromosome</keyword>
<keyword evidence="8" id="KW-0131">Cell cycle</keyword>
<dbReference type="Pfam" id="PF03980">
    <property type="entry name" value="Nnf1"/>
    <property type="match status" value="1"/>
</dbReference>
<evidence type="ECO:0000256" key="9">
    <source>
        <dbReference type="ARBA" id="ARBA00023328"/>
    </source>
</evidence>
<protein>
    <submittedName>
        <fullName evidence="12">BAR domain-containing protein</fullName>
    </submittedName>
</protein>
<evidence type="ECO:0000256" key="1">
    <source>
        <dbReference type="ARBA" id="ARBA00004123"/>
    </source>
</evidence>
<evidence type="ECO:0000256" key="2">
    <source>
        <dbReference type="ARBA" id="ARBA00004629"/>
    </source>
</evidence>
<comment type="subcellular location">
    <subcellularLocation>
        <location evidence="2">Chromosome</location>
        <location evidence="2">Centromere</location>
        <location evidence="2">Kinetochore</location>
    </subcellularLocation>
    <subcellularLocation>
        <location evidence="1">Nucleus</location>
    </subcellularLocation>
</comment>
<organism evidence="12">
    <name type="scientific">Nippostrongylus brasiliensis</name>
    <name type="common">Rat hookworm</name>
    <dbReference type="NCBI Taxonomy" id="27835"/>
    <lineage>
        <taxon>Eukaryota</taxon>
        <taxon>Metazoa</taxon>
        <taxon>Ecdysozoa</taxon>
        <taxon>Nematoda</taxon>
        <taxon>Chromadorea</taxon>
        <taxon>Rhabditida</taxon>
        <taxon>Rhabditina</taxon>
        <taxon>Rhabditomorpha</taxon>
        <taxon>Strongyloidea</taxon>
        <taxon>Heligmosomidae</taxon>
        <taxon>Nippostrongylus</taxon>
    </lineage>
</organism>
<keyword evidence="9" id="KW-0137">Centromere</keyword>
<sequence>MQLPEAEKLMEKILSSFRKTCQERISKFIQDTEIESKLQDLQALSQECEERNAELGVELGYRPVCPKLDMEGALQPVASKYHESLSSADAKLKDEISVCSAL</sequence>
<evidence type="ECO:0000313" key="11">
    <source>
        <dbReference type="Proteomes" id="UP000271162"/>
    </source>
</evidence>
<dbReference type="EMBL" id="UYSL01021091">
    <property type="protein sequence ID" value="VDL77187.1"/>
    <property type="molecule type" value="Genomic_DNA"/>
</dbReference>
<dbReference type="GO" id="GO:0005634">
    <property type="term" value="C:nucleus"/>
    <property type="evidence" value="ECO:0007669"/>
    <property type="project" value="UniProtKB-SubCell"/>
</dbReference>
<evidence type="ECO:0000256" key="6">
    <source>
        <dbReference type="ARBA" id="ARBA00022838"/>
    </source>
</evidence>